<gene>
    <name evidence="6" type="ORF">DFQ59_102140</name>
</gene>
<evidence type="ECO:0000313" key="7">
    <source>
        <dbReference type="Proteomes" id="UP000252707"/>
    </source>
</evidence>
<evidence type="ECO:0000313" key="6">
    <source>
        <dbReference type="EMBL" id="RCX31793.1"/>
    </source>
</evidence>
<dbReference type="GO" id="GO:0010181">
    <property type="term" value="F:FMN binding"/>
    <property type="evidence" value="ECO:0007669"/>
    <property type="project" value="InterPro"/>
</dbReference>
<dbReference type="InterPro" id="IPR002563">
    <property type="entry name" value="Flavin_Rdtase-like_dom"/>
</dbReference>
<evidence type="ECO:0000256" key="2">
    <source>
        <dbReference type="ARBA" id="ARBA00022630"/>
    </source>
</evidence>
<evidence type="ECO:0000256" key="3">
    <source>
        <dbReference type="ARBA" id="ARBA00022643"/>
    </source>
</evidence>
<dbReference type="GO" id="GO:0016646">
    <property type="term" value="F:oxidoreductase activity, acting on the CH-NH group of donors, NAD or NADP as acceptor"/>
    <property type="evidence" value="ECO:0007669"/>
    <property type="project" value="UniProtKB-ARBA"/>
</dbReference>
<dbReference type="EMBL" id="QPJY01000002">
    <property type="protein sequence ID" value="RCX31793.1"/>
    <property type="molecule type" value="Genomic_DNA"/>
</dbReference>
<proteinExistence type="inferred from homology"/>
<sequence>MYIDLSELGPDAVYIQMIQTLIPRPIAWVLSENEGGNLNLAPFSYFNAVCSDPPLIMLSIGRKPDGSNKDTRVNIEQRGHFVIHIPHREQARVLTQTSATRAAGVSELEEVGLETVPFEGFSLPRLAECRIAYACERHEIREIGGTPQSLILGRVRRIYVDDGVTVRDGKGRLKVDAAKVDPLGRLGASEYVAFGEVIRVPRPA</sequence>
<dbReference type="RefSeq" id="WP_114278637.1">
    <property type="nucleotide sequence ID" value="NZ_QPJY01000002.1"/>
</dbReference>
<dbReference type="AlphaFoldDB" id="A0A369CDL9"/>
<dbReference type="Proteomes" id="UP000252707">
    <property type="component" value="Unassembled WGS sequence"/>
</dbReference>
<evidence type="ECO:0000256" key="4">
    <source>
        <dbReference type="ARBA" id="ARBA00038054"/>
    </source>
</evidence>
<dbReference type="OrthoDB" id="9794638at2"/>
<evidence type="ECO:0000256" key="1">
    <source>
        <dbReference type="ARBA" id="ARBA00001917"/>
    </source>
</evidence>
<dbReference type="PANTHER" id="PTHR33798:SF5">
    <property type="entry name" value="FLAVIN REDUCTASE LIKE DOMAIN-CONTAINING PROTEIN"/>
    <property type="match status" value="1"/>
</dbReference>
<dbReference type="SUPFAM" id="SSF50475">
    <property type="entry name" value="FMN-binding split barrel"/>
    <property type="match status" value="1"/>
</dbReference>
<name>A0A369CDL9_9GAMM</name>
<dbReference type="Gene3D" id="2.30.110.10">
    <property type="entry name" value="Electron Transport, Fmn-binding Protein, Chain A"/>
    <property type="match status" value="1"/>
</dbReference>
<organism evidence="6 7">
    <name type="scientific">Thioalbus denitrificans</name>
    <dbReference type="NCBI Taxonomy" id="547122"/>
    <lineage>
        <taxon>Bacteria</taxon>
        <taxon>Pseudomonadati</taxon>
        <taxon>Pseudomonadota</taxon>
        <taxon>Gammaproteobacteria</taxon>
        <taxon>Chromatiales</taxon>
        <taxon>Ectothiorhodospiraceae</taxon>
        <taxon>Thioalbus</taxon>
    </lineage>
</organism>
<keyword evidence="3" id="KW-0288">FMN</keyword>
<feature type="domain" description="Flavin reductase like" evidence="5">
    <location>
        <begin position="21"/>
        <end position="173"/>
    </location>
</feature>
<dbReference type="Pfam" id="PF01613">
    <property type="entry name" value="Flavin_Reduct"/>
    <property type="match status" value="1"/>
</dbReference>
<reference evidence="6 7" key="1">
    <citation type="submission" date="2018-07" db="EMBL/GenBank/DDBJ databases">
        <title>Genomic Encyclopedia of Type Strains, Phase IV (KMG-IV): sequencing the most valuable type-strain genomes for metagenomic binning, comparative biology and taxonomic classification.</title>
        <authorList>
            <person name="Goeker M."/>
        </authorList>
    </citation>
    <scope>NUCLEOTIDE SEQUENCE [LARGE SCALE GENOMIC DNA]</scope>
    <source>
        <strain evidence="6 7">DSM 26407</strain>
    </source>
</reference>
<protein>
    <submittedName>
        <fullName evidence="6">Flavin reductase (DIM6/NTAB) family NADH-FMN oxidoreductase RutF</fullName>
    </submittedName>
</protein>
<evidence type="ECO:0000259" key="5">
    <source>
        <dbReference type="SMART" id="SM00903"/>
    </source>
</evidence>
<dbReference type="SMART" id="SM00903">
    <property type="entry name" value="Flavin_Reduct"/>
    <property type="match status" value="1"/>
</dbReference>
<dbReference type="PANTHER" id="PTHR33798">
    <property type="entry name" value="FLAVOPROTEIN OXYGENASE"/>
    <property type="match status" value="1"/>
</dbReference>
<comment type="caution">
    <text evidence="6">The sequence shown here is derived from an EMBL/GenBank/DDBJ whole genome shotgun (WGS) entry which is preliminary data.</text>
</comment>
<accession>A0A369CDL9</accession>
<dbReference type="InterPro" id="IPR012349">
    <property type="entry name" value="Split_barrel_FMN-bd"/>
</dbReference>
<keyword evidence="2" id="KW-0285">Flavoprotein</keyword>
<comment type="cofactor">
    <cofactor evidence="1">
        <name>FMN</name>
        <dbReference type="ChEBI" id="CHEBI:58210"/>
    </cofactor>
</comment>
<keyword evidence="7" id="KW-1185">Reference proteome</keyword>
<comment type="similarity">
    <text evidence="4">Belongs to the flavoredoxin family.</text>
</comment>